<proteinExistence type="predicted"/>
<dbReference type="Proteomes" id="UP001469553">
    <property type="component" value="Unassembled WGS sequence"/>
</dbReference>
<sequence length="104" mass="12031">SHCGRCSPEVQCHLHYLEWVKLQVVLTAPVHQLMHLLSVCRLMQKMLLSLTCCCWLVRKLVIHQQVGELLSEDVWVYGVQGRAEVYKQDPGIHSWVVKVVQEKV</sequence>
<accession>A0ABV1A432</accession>
<feature type="non-terminal residue" evidence="1">
    <location>
        <position position="1"/>
    </location>
</feature>
<protein>
    <submittedName>
        <fullName evidence="1">Uncharacterized protein</fullName>
    </submittedName>
</protein>
<reference evidence="1 2" key="1">
    <citation type="submission" date="2021-06" db="EMBL/GenBank/DDBJ databases">
        <authorList>
            <person name="Palmer J.M."/>
        </authorList>
    </citation>
    <scope>NUCLEOTIDE SEQUENCE [LARGE SCALE GENOMIC DNA]</scope>
    <source>
        <strain evidence="1 2">AS_MEX2019</strain>
        <tissue evidence="1">Muscle</tissue>
    </source>
</reference>
<comment type="caution">
    <text evidence="1">The sequence shown here is derived from an EMBL/GenBank/DDBJ whole genome shotgun (WGS) entry which is preliminary data.</text>
</comment>
<gene>
    <name evidence="1" type="ORF">AMECASPLE_034334</name>
</gene>
<keyword evidence="2" id="KW-1185">Reference proteome</keyword>
<evidence type="ECO:0000313" key="2">
    <source>
        <dbReference type="Proteomes" id="UP001469553"/>
    </source>
</evidence>
<name>A0ABV1A432_9TELE</name>
<organism evidence="1 2">
    <name type="scientific">Ameca splendens</name>
    <dbReference type="NCBI Taxonomy" id="208324"/>
    <lineage>
        <taxon>Eukaryota</taxon>
        <taxon>Metazoa</taxon>
        <taxon>Chordata</taxon>
        <taxon>Craniata</taxon>
        <taxon>Vertebrata</taxon>
        <taxon>Euteleostomi</taxon>
        <taxon>Actinopterygii</taxon>
        <taxon>Neopterygii</taxon>
        <taxon>Teleostei</taxon>
        <taxon>Neoteleostei</taxon>
        <taxon>Acanthomorphata</taxon>
        <taxon>Ovalentaria</taxon>
        <taxon>Atherinomorphae</taxon>
        <taxon>Cyprinodontiformes</taxon>
        <taxon>Goodeidae</taxon>
        <taxon>Ameca</taxon>
    </lineage>
</organism>
<evidence type="ECO:0000313" key="1">
    <source>
        <dbReference type="EMBL" id="MEQ2312742.1"/>
    </source>
</evidence>
<dbReference type="EMBL" id="JAHRIP010080072">
    <property type="protein sequence ID" value="MEQ2312742.1"/>
    <property type="molecule type" value="Genomic_DNA"/>
</dbReference>